<feature type="region of interest" description="Disordered" evidence="12">
    <location>
        <begin position="471"/>
        <end position="499"/>
    </location>
</feature>
<keyword evidence="9 11" id="KW-0012">Acyltransferase</keyword>
<dbReference type="PANTHER" id="PTHR31650">
    <property type="entry name" value="O-ACYLTRANSFERASE (WSD1-LIKE) FAMILY PROTEIN"/>
    <property type="match status" value="1"/>
</dbReference>
<keyword evidence="6 11" id="KW-0808">Transferase</keyword>
<comment type="similarity">
    <text evidence="3 11">Belongs to the long-chain O-acyltransferase family.</text>
</comment>
<name>A0ABQ3YRQ8_9ACTN</name>
<sequence>MTVTHDRQEGIMEYLSPLDASFLDAEDADPHASLAIASVAVLDGPAPTQAEFAEAIRGRLALVPRYRQKVRRVPFNLGCPVWVDDPSFDLDFHLRRTALTAPGDDAALEALIGRVMSQRMDRERPLWEDWLIEGLDGGRWALLSKVHHCMIDGVTGNELYRLICDTGATPGRPHPDDWRPTPAAGGLDLTLDALGRLARMPFAQARRVVDAAGDPARTVGRLGALARGAVALAEAFLPAPPTSLSGPLGRARRYAVARTPLAEIKAVAEAHRVTVNDVYLAAVAGAFRQILLARGEAPEAGSIRTLVPVNVRHRDARHVLDNRLASLLLDLPVEIDEPAGRLRAVHERIAGLRERNEVEAGIALIELAGQEPYAAVSLVIRTALSLPNRGLATVTTNVPGPPVPLFVLGRPIREILPYVPIAERMRIGVAVMTYDGQAAFGVTADFSAVPEAHDFATTLVDEVARLKPVARPAVARRPRARARSGSEGSRHAESSRDPA</sequence>
<evidence type="ECO:0000313" key="16">
    <source>
        <dbReference type="Proteomes" id="UP000637628"/>
    </source>
</evidence>
<evidence type="ECO:0000256" key="5">
    <source>
        <dbReference type="ARBA" id="ARBA00022516"/>
    </source>
</evidence>
<comment type="caution">
    <text evidence="15">The sequence shown here is derived from an EMBL/GenBank/DDBJ whole genome shotgun (WGS) entry which is preliminary data.</text>
</comment>
<accession>A0ABQ3YRQ8</accession>
<evidence type="ECO:0000256" key="2">
    <source>
        <dbReference type="ARBA" id="ARBA00005189"/>
    </source>
</evidence>
<dbReference type="InterPro" id="IPR009721">
    <property type="entry name" value="O-acyltransferase_WSD1_C"/>
</dbReference>
<keyword evidence="7 11" id="KW-0319">Glycerol metabolism</keyword>
<evidence type="ECO:0000256" key="8">
    <source>
        <dbReference type="ARBA" id="ARBA00023098"/>
    </source>
</evidence>
<evidence type="ECO:0000313" key="15">
    <source>
        <dbReference type="EMBL" id="GIE00205.1"/>
    </source>
</evidence>
<dbReference type="Pfam" id="PF06974">
    <property type="entry name" value="WS_DGAT_C"/>
    <property type="match status" value="1"/>
</dbReference>
<dbReference type="InterPro" id="IPR014292">
    <property type="entry name" value="Acyl_transf_WS/DGAT"/>
</dbReference>
<dbReference type="RefSeq" id="WP_203725833.1">
    <property type="nucleotide sequence ID" value="NZ_BAAATX010000002.1"/>
</dbReference>
<dbReference type="InterPro" id="IPR045034">
    <property type="entry name" value="O-acyltransferase_WSD1-like"/>
</dbReference>
<evidence type="ECO:0000256" key="3">
    <source>
        <dbReference type="ARBA" id="ARBA00009587"/>
    </source>
</evidence>
<dbReference type="SUPFAM" id="SSF52777">
    <property type="entry name" value="CoA-dependent acyltransferases"/>
    <property type="match status" value="1"/>
</dbReference>
<protein>
    <recommendedName>
        <fullName evidence="4 11">Diacylglycerol O-acyltransferase</fullName>
        <ecNumber evidence="4 11">2.3.1.20</ecNumber>
    </recommendedName>
</protein>
<dbReference type="PANTHER" id="PTHR31650:SF1">
    <property type="entry name" value="WAX ESTER SYNTHASE_DIACYLGLYCEROL ACYLTRANSFERASE 4-RELATED"/>
    <property type="match status" value="1"/>
</dbReference>
<dbReference type="InterPro" id="IPR004255">
    <property type="entry name" value="O-acyltransferase_WSD1_N"/>
</dbReference>
<comment type="catalytic activity">
    <reaction evidence="10 11">
        <text>an acyl-CoA + a 1,2-diacyl-sn-glycerol = a triacyl-sn-glycerol + CoA</text>
        <dbReference type="Rhea" id="RHEA:10868"/>
        <dbReference type="ChEBI" id="CHEBI:17815"/>
        <dbReference type="ChEBI" id="CHEBI:57287"/>
        <dbReference type="ChEBI" id="CHEBI:58342"/>
        <dbReference type="ChEBI" id="CHEBI:64615"/>
        <dbReference type="EC" id="2.3.1.20"/>
    </reaction>
</comment>
<comment type="pathway">
    <text evidence="1 11">Glycerolipid metabolism; triacylglycerol biosynthesis.</text>
</comment>
<dbReference type="NCBIfam" id="TIGR02946">
    <property type="entry name" value="acyl_WS_DGAT"/>
    <property type="match status" value="1"/>
</dbReference>
<dbReference type="EC" id="2.3.1.20" evidence="4 11"/>
<evidence type="ECO:0000256" key="11">
    <source>
        <dbReference type="RuleBase" id="RU361241"/>
    </source>
</evidence>
<organism evidence="15 16">
    <name type="scientific">Paractinoplanes durhamensis</name>
    <dbReference type="NCBI Taxonomy" id="113563"/>
    <lineage>
        <taxon>Bacteria</taxon>
        <taxon>Bacillati</taxon>
        <taxon>Actinomycetota</taxon>
        <taxon>Actinomycetes</taxon>
        <taxon>Micromonosporales</taxon>
        <taxon>Micromonosporaceae</taxon>
        <taxon>Paractinoplanes</taxon>
    </lineage>
</organism>
<comment type="pathway">
    <text evidence="2">Lipid metabolism.</text>
</comment>
<keyword evidence="5 11" id="KW-0444">Lipid biosynthesis</keyword>
<evidence type="ECO:0000259" key="14">
    <source>
        <dbReference type="Pfam" id="PF06974"/>
    </source>
</evidence>
<dbReference type="Pfam" id="PF03007">
    <property type="entry name" value="WS_DGAT_cat"/>
    <property type="match status" value="1"/>
</dbReference>
<evidence type="ECO:0000256" key="1">
    <source>
        <dbReference type="ARBA" id="ARBA00004771"/>
    </source>
</evidence>
<evidence type="ECO:0000256" key="4">
    <source>
        <dbReference type="ARBA" id="ARBA00013244"/>
    </source>
</evidence>
<evidence type="ECO:0000256" key="9">
    <source>
        <dbReference type="ARBA" id="ARBA00023315"/>
    </source>
</evidence>
<evidence type="ECO:0000259" key="13">
    <source>
        <dbReference type="Pfam" id="PF03007"/>
    </source>
</evidence>
<evidence type="ECO:0000256" key="10">
    <source>
        <dbReference type="ARBA" id="ARBA00048109"/>
    </source>
</evidence>
<evidence type="ECO:0000256" key="12">
    <source>
        <dbReference type="SAM" id="MobiDB-lite"/>
    </source>
</evidence>
<proteinExistence type="inferred from homology"/>
<feature type="domain" description="O-acyltransferase WSD1-like N-terminal" evidence="13">
    <location>
        <begin position="15"/>
        <end position="279"/>
    </location>
</feature>
<dbReference type="Proteomes" id="UP000637628">
    <property type="component" value="Unassembled WGS sequence"/>
</dbReference>
<evidence type="ECO:0000256" key="6">
    <source>
        <dbReference type="ARBA" id="ARBA00022679"/>
    </source>
</evidence>
<feature type="compositionally biased region" description="Basic and acidic residues" evidence="12">
    <location>
        <begin position="488"/>
        <end position="499"/>
    </location>
</feature>
<reference evidence="15 16" key="1">
    <citation type="submission" date="2021-01" db="EMBL/GenBank/DDBJ databases">
        <title>Whole genome shotgun sequence of Actinoplanes durhamensis NBRC 14914.</title>
        <authorList>
            <person name="Komaki H."/>
            <person name="Tamura T."/>
        </authorList>
    </citation>
    <scope>NUCLEOTIDE SEQUENCE [LARGE SCALE GENOMIC DNA]</scope>
    <source>
        <strain evidence="15 16">NBRC 14914</strain>
    </source>
</reference>
<gene>
    <name evidence="15" type="ORF">Adu01nite_15550</name>
</gene>
<feature type="domain" description="O-acyltransferase WSD1 C-terminal" evidence="14">
    <location>
        <begin position="322"/>
        <end position="466"/>
    </location>
</feature>
<dbReference type="EMBL" id="BOML01000013">
    <property type="protein sequence ID" value="GIE00205.1"/>
    <property type="molecule type" value="Genomic_DNA"/>
</dbReference>
<evidence type="ECO:0000256" key="7">
    <source>
        <dbReference type="ARBA" id="ARBA00022798"/>
    </source>
</evidence>
<keyword evidence="16" id="KW-1185">Reference proteome</keyword>
<keyword evidence="8 11" id="KW-0443">Lipid metabolism</keyword>